<dbReference type="InterPro" id="IPR002372">
    <property type="entry name" value="PQQ_rpt_dom"/>
</dbReference>
<evidence type="ECO:0000256" key="1">
    <source>
        <dbReference type="SAM" id="MobiDB-lite"/>
    </source>
</evidence>
<dbReference type="OrthoDB" id="7051554at2"/>
<dbReference type="SUPFAM" id="SSF50998">
    <property type="entry name" value="Quinoprotein alcohol dehydrogenase-like"/>
    <property type="match status" value="1"/>
</dbReference>
<dbReference type="Pfam" id="PF13360">
    <property type="entry name" value="PQQ_2"/>
    <property type="match status" value="2"/>
</dbReference>
<feature type="domain" description="Pyrrolo-quinoline quinone repeat" evidence="3">
    <location>
        <begin position="183"/>
        <end position="287"/>
    </location>
</feature>
<evidence type="ECO:0000259" key="3">
    <source>
        <dbReference type="Pfam" id="PF13360"/>
    </source>
</evidence>
<comment type="caution">
    <text evidence="4">The sequence shown here is derived from an EMBL/GenBank/DDBJ whole genome shotgun (WGS) entry which is preliminary data.</text>
</comment>
<name>A0A5C5WE50_9BACT</name>
<accession>A0A5C5WE50</accession>
<dbReference type="AlphaFoldDB" id="A0A5C5WE50"/>
<feature type="transmembrane region" description="Helical" evidence="2">
    <location>
        <begin position="33"/>
        <end position="50"/>
    </location>
</feature>
<sequence>MAPNSSNSARDLSSAAESDPRSSENGAAAPRRVVFPFVWVALLVALYLAFERSEATSDIKTLAKLASIVLSVVGVAFWYTVRGRAPWVVRAAVGMAPFIAAFSLLSMYQVQLRGDGTIAGLHRRGTPLPDQLLAAVSVQSTEAGLSDWSPGTYDYPRFLGNGPWAEAVGPALAADWKERPADLVWRQPIGAGWSSFAVQGRYAVTQEQRGSQELVVCYDSLTGEPVWSHADDLRYEPEAGQGEMGQVGPRATPTIVGQRVYTQGAAGLVNCLDGRTGQRLWSLDTASHFGADVAVWGKSGSPLHVPAAGAIPELVIINVGAPEKQENPTYDASLVALEAGSGTEVWRSGTKQTSYASPQLVMLHGESVVLHLCDDLLMAHAVADGTVLFTYPWPGMSDNMPSCSQPISVGNNRLLLSKGYGHGASLIEVQRDADAWTAKPLWSPAVLPVLQTKYSNLVVRDGYAYGLNGDHLQCVEIESGKRVWRKRRKPSFGFGQILLTRQHLLIMSEAGEVIVADASPDQYREIAAFAALSADDVCWNNPVLIGDLLLVRNSVEAAAYRLPLATEEEESAMSEPTGKDVAAAGVSAESGA</sequence>
<reference evidence="4 5" key="1">
    <citation type="submission" date="2019-02" db="EMBL/GenBank/DDBJ databases">
        <title>Deep-cultivation of Planctomycetes and their phenomic and genomic characterization uncovers novel biology.</title>
        <authorList>
            <person name="Wiegand S."/>
            <person name="Jogler M."/>
            <person name="Boedeker C."/>
            <person name="Pinto D."/>
            <person name="Vollmers J."/>
            <person name="Rivas-Marin E."/>
            <person name="Kohn T."/>
            <person name="Peeters S.H."/>
            <person name="Heuer A."/>
            <person name="Rast P."/>
            <person name="Oberbeckmann S."/>
            <person name="Bunk B."/>
            <person name="Jeske O."/>
            <person name="Meyerdierks A."/>
            <person name="Storesund J.E."/>
            <person name="Kallscheuer N."/>
            <person name="Luecker S."/>
            <person name="Lage O.M."/>
            <person name="Pohl T."/>
            <person name="Merkel B.J."/>
            <person name="Hornburger P."/>
            <person name="Mueller R.-W."/>
            <person name="Bruemmer F."/>
            <person name="Labrenz M."/>
            <person name="Spormann A.M."/>
            <person name="Op Den Camp H."/>
            <person name="Overmann J."/>
            <person name="Amann R."/>
            <person name="Jetten M.S.M."/>
            <person name="Mascher T."/>
            <person name="Medema M.H."/>
            <person name="Devos D.P."/>
            <person name="Kaster A.-K."/>
            <person name="Ovreas L."/>
            <person name="Rohde M."/>
            <person name="Galperin M.Y."/>
            <person name="Jogler C."/>
        </authorList>
    </citation>
    <scope>NUCLEOTIDE SEQUENCE [LARGE SCALE GENOMIC DNA]</scope>
    <source>
        <strain evidence="4 5">Pla111</strain>
    </source>
</reference>
<evidence type="ECO:0000313" key="4">
    <source>
        <dbReference type="EMBL" id="TWT48880.1"/>
    </source>
</evidence>
<feature type="transmembrane region" description="Helical" evidence="2">
    <location>
        <begin position="87"/>
        <end position="108"/>
    </location>
</feature>
<dbReference type="Proteomes" id="UP000318995">
    <property type="component" value="Unassembled WGS sequence"/>
</dbReference>
<feature type="region of interest" description="Disordered" evidence="1">
    <location>
        <begin position="567"/>
        <end position="592"/>
    </location>
</feature>
<dbReference type="PANTHER" id="PTHR34512:SF30">
    <property type="entry name" value="OUTER MEMBRANE PROTEIN ASSEMBLY FACTOR BAMB"/>
    <property type="match status" value="1"/>
</dbReference>
<dbReference type="EMBL" id="SJPH01000001">
    <property type="protein sequence ID" value="TWT48880.1"/>
    <property type="molecule type" value="Genomic_DNA"/>
</dbReference>
<protein>
    <submittedName>
        <fullName evidence="4">Outer membrane biogenesis protein BamB</fullName>
    </submittedName>
</protein>
<dbReference type="Gene3D" id="2.130.10.10">
    <property type="entry name" value="YVTN repeat-like/Quinoprotein amine dehydrogenase"/>
    <property type="match status" value="1"/>
</dbReference>
<feature type="region of interest" description="Disordered" evidence="1">
    <location>
        <begin position="1"/>
        <end position="26"/>
    </location>
</feature>
<keyword evidence="2" id="KW-0472">Membrane</keyword>
<dbReference type="RefSeq" id="WP_146571274.1">
    <property type="nucleotide sequence ID" value="NZ_SJPH01000001.1"/>
</dbReference>
<organism evidence="4 5">
    <name type="scientific">Botrimarina hoheduenensis</name>
    <dbReference type="NCBI Taxonomy" id="2528000"/>
    <lineage>
        <taxon>Bacteria</taxon>
        <taxon>Pseudomonadati</taxon>
        <taxon>Planctomycetota</taxon>
        <taxon>Planctomycetia</taxon>
        <taxon>Pirellulales</taxon>
        <taxon>Lacipirellulaceae</taxon>
        <taxon>Botrimarina</taxon>
    </lineage>
</organism>
<dbReference type="InterPro" id="IPR015943">
    <property type="entry name" value="WD40/YVTN_repeat-like_dom_sf"/>
</dbReference>
<dbReference type="PANTHER" id="PTHR34512">
    <property type="entry name" value="CELL SURFACE PROTEIN"/>
    <property type="match status" value="1"/>
</dbReference>
<feature type="domain" description="Pyrrolo-quinoline quinone repeat" evidence="3">
    <location>
        <begin position="329"/>
        <end position="485"/>
    </location>
</feature>
<gene>
    <name evidence="4" type="ORF">Pla111_06560</name>
</gene>
<feature type="compositionally biased region" description="Low complexity" evidence="1">
    <location>
        <begin position="581"/>
        <end position="592"/>
    </location>
</feature>
<dbReference type="InterPro" id="IPR011047">
    <property type="entry name" value="Quinoprotein_ADH-like_sf"/>
</dbReference>
<feature type="compositionally biased region" description="Polar residues" evidence="1">
    <location>
        <begin position="1"/>
        <end position="11"/>
    </location>
</feature>
<keyword evidence="5" id="KW-1185">Reference proteome</keyword>
<evidence type="ECO:0000313" key="5">
    <source>
        <dbReference type="Proteomes" id="UP000318995"/>
    </source>
</evidence>
<evidence type="ECO:0000256" key="2">
    <source>
        <dbReference type="SAM" id="Phobius"/>
    </source>
</evidence>
<keyword evidence="2" id="KW-1133">Transmembrane helix</keyword>
<feature type="transmembrane region" description="Helical" evidence="2">
    <location>
        <begin position="62"/>
        <end position="81"/>
    </location>
</feature>
<proteinExistence type="predicted"/>
<keyword evidence="2" id="KW-0812">Transmembrane</keyword>